<dbReference type="InterPro" id="IPR004843">
    <property type="entry name" value="Calcineurin-like_PHP"/>
</dbReference>
<dbReference type="Pfam" id="PF00149">
    <property type="entry name" value="Metallophos"/>
    <property type="match status" value="1"/>
</dbReference>
<organism evidence="4 5">
    <name type="scientific">Dunaliella salina</name>
    <name type="common">Green alga</name>
    <name type="synonym">Protococcus salinus</name>
    <dbReference type="NCBI Taxonomy" id="3046"/>
    <lineage>
        <taxon>Eukaryota</taxon>
        <taxon>Viridiplantae</taxon>
        <taxon>Chlorophyta</taxon>
        <taxon>core chlorophytes</taxon>
        <taxon>Chlorophyceae</taxon>
        <taxon>CS clade</taxon>
        <taxon>Chlamydomonadales</taxon>
        <taxon>Dunaliellaceae</taxon>
        <taxon>Dunaliella</taxon>
    </lineage>
</organism>
<protein>
    <submittedName>
        <fullName evidence="4">Metallo-dependent phosphatase-like protein</fullName>
    </submittedName>
</protein>
<proteinExistence type="predicted"/>
<accession>A0ABQ7GDD6</accession>
<keyword evidence="1" id="KW-0732">Signal</keyword>
<dbReference type="PANTHER" id="PTHR10161">
    <property type="entry name" value="TARTRATE-RESISTANT ACID PHOSPHATASE TYPE 5"/>
    <property type="match status" value="1"/>
</dbReference>
<evidence type="ECO:0000313" key="5">
    <source>
        <dbReference type="Proteomes" id="UP000815325"/>
    </source>
</evidence>
<dbReference type="SUPFAM" id="SSF56300">
    <property type="entry name" value="Metallo-dependent phosphatases"/>
    <property type="match status" value="1"/>
</dbReference>
<name>A0ABQ7GDD6_DUNSA</name>
<dbReference type="InterPro" id="IPR051558">
    <property type="entry name" value="Metallophosphoesterase_PAP"/>
</dbReference>
<dbReference type="PANTHER" id="PTHR10161:SF14">
    <property type="entry name" value="TARTRATE-RESISTANT ACID PHOSPHATASE TYPE 5"/>
    <property type="match status" value="1"/>
</dbReference>
<dbReference type="InterPro" id="IPR029052">
    <property type="entry name" value="Metallo-depent_PP-like"/>
</dbReference>
<dbReference type="Proteomes" id="UP000815325">
    <property type="component" value="Unassembled WGS sequence"/>
</dbReference>
<evidence type="ECO:0000313" key="4">
    <source>
        <dbReference type="EMBL" id="KAF5832626.1"/>
    </source>
</evidence>
<comment type="caution">
    <text evidence="4">The sequence shown here is derived from an EMBL/GenBank/DDBJ whole genome shotgun (WGS) entry which is preliminary data.</text>
</comment>
<evidence type="ECO:0000256" key="1">
    <source>
        <dbReference type="ARBA" id="ARBA00022729"/>
    </source>
</evidence>
<evidence type="ECO:0000256" key="2">
    <source>
        <dbReference type="ARBA" id="ARBA00022801"/>
    </source>
</evidence>
<keyword evidence="5" id="KW-1185">Reference proteome</keyword>
<keyword evidence="2" id="KW-0378">Hydrolase</keyword>
<gene>
    <name evidence="4" type="ORF">DUNSADRAFT_11412</name>
</gene>
<dbReference type="EMBL" id="MU069859">
    <property type="protein sequence ID" value="KAF5832626.1"/>
    <property type="molecule type" value="Genomic_DNA"/>
</dbReference>
<sequence>MSFGQDARLLAIHGCQSQCCLHDQSSLFVCIPACKMVDTGKSEGWFAHESRVHERKRKRKVYASQRPCASREEPLTKVRGLTRWLVHAGQVGDWGRGGTANQRHVAALMGRQSQCYKPSFVLSTGDNFYSHGLRGPHDPYFAQTFTNVYTSEGLQVPWYSVLGNHDYGEFGGVRGGCMAPEFSLCPKDCCYSASWQDSLTIPSITGRESVAASDPRWNLKQGVWRKSFGAGDLLDVVFTDTTPFMRRYRHRAWGNMSGGVLRQDVYKQFVEIQSLMRNSSATWKLVVGHHPIQSYGEHCNLRGDRDCLDMQFLKPVLQKYKADFYMSGHDHGIQLLKDPGSGVHFLVSGAGSNTKRGHFKNVHGNDTLFLSDQPGFVAVSIKGNNLRLDTFSIHSPNPTYAMSIDKEQ</sequence>
<evidence type="ECO:0000259" key="3">
    <source>
        <dbReference type="Pfam" id="PF00149"/>
    </source>
</evidence>
<dbReference type="Gene3D" id="3.60.21.10">
    <property type="match status" value="1"/>
</dbReference>
<reference evidence="4" key="1">
    <citation type="submission" date="2017-08" db="EMBL/GenBank/DDBJ databases">
        <authorList>
            <person name="Polle J.E."/>
            <person name="Barry K."/>
            <person name="Cushman J."/>
            <person name="Schmutz J."/>
            <person name="Tran D."/>
            <person name="Hathwaick L.T."/>
            <person name="Yim W.C."/>
            <person name="Jenkins J."/>
            <person name="Mckie-Krisberg Z.M."/>
            <person name="Prochnik S."/>
            <person name="Lindquist E."/>
            <person name="Dockter R.B."/>
            <person name="Adam C."/>
            <person name="Molina H."/>
            <person name="Bunkerborg J."/>
            <person name="Jin E."/>
            <person name="Buchheim M."/>
            <person name="Magnuson J."/>
        </authorList>
    </citation>
    <scope>NUCLEOTIDE SEQUENCE</scope>
    <source>
        <strain evidence="4">CCAP 19/18</strain>
    </source>
</reference>
<feature type="domain" description="Calcineurin-like phosphoesterase" evidence="3">
    <location>
        <begin position="90"/>
        <end position="331"/>
    </location>
</feature>